<dbReference type="InterPro" id="IPR001296">
    <property type="entry name" value="Glyco_trans_1"/>
</dbReference>
<accession>A0ABT2USF3</accession>
<organism evidence="2 3">
    <name type="scientific">Paenibacillus baimaensis</name>
    <dbReference type="NCBI Taxonomy" id="2982185"/>
    <lineage>
        <taxon>Bacteria</taxon>
        <taxon>Bacillati</taxon>
        <taxon>Bacillota</taxon>
        <taxon>Bacilli</taxon>
        <taxon>Bacillales</taxon>
        <taxon>Paenibacillaceae</taxon>
        <taxon>Paenibacillus</taxon>
    </lineage>
</organism>
<name>A0ABT2USF3_9BACL</name>
<dbReference type="Proteomes" id="UP001652445">
    <property type="component" value="Unassembled WGS sequence"/>
</dbReference>
<reference evidence="2 3" key="1">
    <citation type="submission" date="2022-09" db="EMBL/GenBank/DDBJ databases">
        <authorList>
            <person name="Han X.L."/>
            <person name="Wang Q."/>
            <person name="Lu T."/>
        </authorList>
    </citation>
    <scope>NUCLEOTIDE SEQUENCE [LARGE SCALE GENOMIC DNA]</scope>
    <source>
        <strain evidence="2 3">WQ 127069</strain>
    </source>
</reference>
<evidence type="ECO:0000259" key="1">
    <source>
        <dbReference type="Pfam" id="PF00534"/>
    </source>
</evidence>
<evidence type="ECO:0000313" key="2">
    <source>
        <dbReference type="EMBL" id="MCU6797573.1"/>
    </source>
</evidence>
<proteinExistence type="predicted"/>
<evidence type="ECO:0000313" key="3">
    <source>
        <dbReference type="Proteomes" id="UP001652445"/>
    </source>
</evidence>
<dbReference type="EMBL" id="JAOQIO010000121">
    <property type="protein sequence ID" value="MCU6797573.1"/>
    <property type="molecule type" value="Genomic_DNA"/>
</dbReference>
<comment type="caution">
    <text evidence="2">The sequence shown here is derived from an EMBL/GenBank/DDBJ whole genome shotgun (WGS) entry which is preliminary data.</text>
</comment>
<dbReference type="RefSeq" id="WP_262688337.1">
    <property type="nucleotide sequence ID" value="NZ_JAOQIO010000121.1"/>
</dbReference>
<sequence length="359" mass="40726">MINEPLAGKTRRLAIIDTTFPWKQSGFRYWENMEFHNQKPDTLFFATNIYTDEFPAQVYPFESFAALAQKEGITDIYCVFLNLVLSLQGRCYLPDGTYMPGSNPGLNIMPLLQGHGINLHTTLYPGGGLGPSTSDEFLRIASHHCSTIFTNIAEVLNVIPNSIYSPVVINTDFYTYTPKSTVKPIQITFSAHRAERKGFPLLAQVFNQLDDHYHLNIIGDWEHDLHLLTNTNYTFWGLLNPETIKMIYEQSHVFIYSGTYDQFALDGFPTTAAVDAMATGCILVSTNPRNDHFVLEKNVDYLEVEADIKSITDTLFWIKENFQKSLEIGINGATKIKNRFDSKVIVQSKLSHIFKTSHS</sequence>
<dbReference type="Gene3D" id="3.40.50.2000">
    <property type="entry name" value="Glycogen Phosphorylase B"/>
    <property type="match status" value="1"/>
</dbReference>
<keyword evidence="3" id="KW-1185">Reference proteome</keyword>
<gene>
    <name evidence="2" type="ORF">OB236_36155</name>
</gene>
<feature type="domain" description="Glycosyl transferase family 1" evidence="1">
    <location>
        <begin position="183"/>
        <end position="329"/>
    </location>
</feature>
<dbReference type="Pfam" id="PF00534">
    <property type="entry name" value="Glycos_transf_1"/>
    <property type="match status" value="1"/>
</dbReference>
<dbReference type="SUPFAM" id="SSF53756">
    <property type="entry name" value="UDP-Glycosyltransferase/glycogen phosphorylase"/>
    <property type="match status" value="1"/>
</dbReference>
<protein>
    <submittedName>
        <fullName evidence="2">Glycosyltransferase</fullName>
    </submittedName>
</protein>